<evidence type="ECO:0000256" key="7">
    <source>
        <dbReference type="ARBA" id="ARBA00023027"/>
    </source>
</evidence>
<dbReference type="EMBL" id="FSRA01000001">
    <property type="protein sequence ID" value="SIO12356.1"/>
    <property type="molecule type" value="Genomic_DNA"/>
</dbReference>
<evidence type="ECO:0000313" key="10">
    <source>
        <dbReference type="Proteomes" id="UP000185003"/>
    </source>
</evidence>
<proteinExistence type="inferred from homology"/>
<dbReference type="RefSeq" id="WP_074240045.1">
    <property type="nucleotide sequence ID" value="NZ_FSRA01000001.1"/>
</dbReference>
<dbReference type="SUPFAM" id="SSF55469">
    <property type="entry name" value="FMN-dependent nitroreductase-like"/>
    <property type="match status" value="1"/>
</dbReference>
<keyword evidence="7" id="KW-0520">NAD</keyword>
<keyword evidence="5" id="KW-0521">NADP</keyword>
<comment type="cofactor">
    <cofactor evidence="1">
        <name>FMN</name>
        <dbReference type="ChEBI" id="CHEBI:58210"/>
    </cofactor>
</comment>
<evidence type="ECO:0000313" key="9">
    <source>
        <dbReference type="EMBL" id="SIO12356.1"/>
    </source>
</evidence>
<dbReference type="InterPro" id="IPR052530">
    <property type="entry name" value="NAD(P)H_nitroreductase"/>
</dbReference>
<feature type="domain" description="Nitroreductase" evidence="8">
    <location>
        <begin position="10"/>
        <end position="171"/>
    </location>
</feature>
<dbReference type="Gene3D" id="3.40.109.10">
    <property type="entry name" value="NADH Oxidase"/>
    <property type="match status" value="1"/>
</dbReference>
<dbReference type="CDD" id="cd02135">
    <property type="entry name" value="YdjA-like"/>
    <property type="match status" value="1"/>
</dbReference>
<dbReference type="OrthoDB" id="9804207at2"/>
<dbReference type="AlphaFoldDB" id="A0A1N6GXZ3"/>
<organism evidence="9 10">
    <name type="scientific">Chitinophaga niabensis</name>
    <dbReference type="NCBI Taxonomy" id="536979"/>
    <lineage>
        <taxon>Bacteria</taxon>
        <taxon>Pseudomonadati</taxon>
        <taxon>Bacteroidota</taxon>
        <taxon>Chitinophagia</taxon>
        <taxon>Chitinophagales</taxon>
        <taxon>Chitinophagaceae</taxon>
        <taxon>Chitinophaga</taxon>
    </lineage>
</organism>
<evidence type="ECO:0000256" key="2">
    <source>
        <dbReference type="ARBA" id="ARBA00007118"/>
    </source>
</evidence>
<dbReference type="InterPro" id="IPR026021">
    <property type="entry name" value="YdjA-like"/>
</dbReference>
<sequence>MAYKDIEHVITHRRTVKPANMNGKKIDDAIVQELLQLADWAPTHGHTEPWYFMVYAGEKAQAFAADHAEMYKSFTPAAQYIQGNYEKLKTQADLASHVVAICMKRGNNPKIPEIEEIAAVSCAVENIWLGATAQQIAAYWGSGGMTYHPAMQDYLGLGDDDKVLGFLYLGYSEEAPRTGRRVKPLEEKVKWM</sequence>
<protein>
    <submittedName>
        <fullName evidence="9">Nitroreductase</fullName>
    </submittedName>
</protein>
<dbReference type="GO" id="GO:0016491">
    <property type="term" value="F:oxidoreductase activity"/>
    <property type="evidence" value="ECO:0007669"/>
    <property type="project" value="UniProtKB-KW"/>
</dbReference>
<evidence type="ECO:0000256" key="3">
    <source>
        <dbReference type="ARBA" id="ARBA00022630"/>
    </source>
</evidence>
<evidence type="ECO:0000259" key="8">
    <source>
        <dbReference type="Pfam" id="PF00881"/>
    </source>
</evidence>
<keyword evidence="4" id="KW-0288">FMN</keyword>
<dbReference type="Pfam" id="PF00881">
    <property type="entry name" value="Nitroreductase"/>
    <property type="match status" value="1"/>
</dbReference>
<comment type="similarity">
    <text evidence="2">Belongs to the nitroreductase family.</text>
</comment>
<dbReference type="Proteomes" id="UP000185003">
    <property type="component" value="Unassembled WGS sequence"/>
</dbReference>
<dbReference type="InterPro" id="IPR029479">
    <property type="entry name" value="Nitroreductase"/>
</dbReference>
<keyword evidence="3" id="KW-0285">Flavoprotein</keyword>
<dbReference type="PANTHER" id="PTHR43821">
    <property type="entry name" value="NAD(P)H NITROREDUCTASE YDJA-RELATED"/>
    <property type="match status" value="1"/>
</dbReference>
<evidence type="ECO:0000256" key="4">
    <source>
        <dbReference type="ARBA" id="ARBA00022643"/>
    </source>
</evidence>
<name>A0A1N6GXZ3_9BACT</name>
<dbReference type="STRING" id="536979.SAMN04488055_3050"/>
<dbReference type="InterPro" id="IPR000415">
    <property type="entry name" value="Nitroreductase-like"/>
</dbReference>
<evidence type="ECO:0000256" key="5">
    <source>
        <dbReference type="ARBA" id="ARBA00022857"/>
    </source>
</evidence>
<dbReference type="PANTHER" id="PTHR43821:SF1">
    <property type="entry name" value="NAD(P)H NITROREDUCTASE YDJA-RELATED"/>
    <property type="match status" value="1"/>
</dbReference>
<accession>A0A1N6GXZ3</accession>
<keyword evidence="6" id="KW-0560">Oxidoreductase</keyword>
<reference evidence="9 10" key="1">
    <citation type="submission" date="2016-11" db="EMBL/GenBank/DDBJ databases">
        <authorList>
            <person name="Jaros S."/>
            <person name="Januszkiewicz K."/>
            <person name="Wedrychowicz H."/>
        </authorList>
    </citation>
    <scope>NUCLEOTIDE SEQUENCE [LARGE SCALE GENOMIC DNA]</scope>
    <source>
        <strain evidence="9 10">DSM 24787</strain>
    </source>
</reference>
<keyword evidence="10" id="KW-1185">Reference proteome</keyword>
<evidence type="ECO:0000256" key="6">
    <source>
        <dbReference type="ARBA" id="ARBA00023002"/>
    </source>
</evidence>
<gene>
    <name evidence="9" type="ORF">SAMN04488055_3050</name>
</gene>
<evidence type="ECO:0000256" key="1">
    <source>
        <dbReference type="ARBA" id="ARBA00001917"/>
    </source>
</evidence>